<evidence type="ECO:0000256" key="2">
    <source>
        <dbReference type="ARBA" id="ARBA00002904"/>
    </source>
</evidence>
<keyword evidence="8 10" id="KW-0456">Lyase</keyword>
<dbReference type="EMBL" id="NGJS01000010">
    <property type="protein sequence ID" value="RST98395.1"/>
    <property type="molecule type" value="Genomic_DNA"/>
</dbReference>
<evidence type="ECO:0000256" key="7">
    <source>
        <dbReference type="ARBA" id="ARBA00022833"/>
    </source>
</evidence>
<dbReference type="GO" id="GO:0004089">
    <property type="term" value="F:carbonate dehydratase activity"/>
    <property type="evidence" value="ECO:0007669"/>
    <property type="project" value="UniProtKB-UniRule"/>
</dbReference>
<dbReference type="RefSeq" id="WP_125984173.1">
    <property type="nucleotide sequence ID" value="NZ_NGJS01000010.1"/>
</dbReference>
<accession>A0A429ZX48</accession>
<dbReference type="InterPro" id="IPR001148">
    <property type="entry name" value="CA_dom"/>
</dbReference>
<evidence type="ECO:0000313" key="13">
    <source>
        <dbReference type="Proteomes" id="UP000287857"/>
    </source>
</evidence>
<comment type="catalytic activity">
    <reaction evidence="9 10">
        <text>hydrogencarbonate + H(+) = CO2 + H2O</text>
        <dbReference type="Rhea" id="RHEA:10748"/>
        <dbReference type="ChEBI" id="CHEBI:15377"/>
        <dbReference type="ChEBI" id="CHEBI:15378"/>
        <dbReference type="ChEBI" id="CHEBI:16526"/>
        <dbReference type="ChEBI" id="CHEBI:17544"/>
        <dbReference type="EC" id="4.2.1.1"/>
    </reaction>
</comment>
<organism evidence="12 13">
    <name type="scientific">Vagococcus vulneris</name>
    <dbReference type="NCBI Taxonomy" id="1977869"/>
    <lineage>
        <taxon>Bacteria</taxon>
        <taxon>Bacillati</taxon>
        <taxon>Bacillota</taxon>
        <taxon>Bacilli</taxon>
        <taxon>Lactobacillales</taxon>
        <taxon>Enterococcaceae</taxon>
        <taxon>Vagococcus</taxon>
    </lineage>
</organism>
<keyword evidence="13" id="KW-1185">Reference proteome</keyword>
<dbReference type="AlphaFoldDB" id="A0A429ZX48"/>
<dbReference type="Pfam" id="PF00194">
    <property type="entry name" value="Carb_anhydrase"/>
    <property type="match status" value="1"/>
</dbReference>
<dbReference type="InterPro" id="IPR023561">
    <property type="entry name" value="Carbonic_anhydrase_a-class"/>
</dbReference>
<evidence type="ECO:0000256" key="1">
    <source>
        <dbReference type="ARBA" id="ARBA00001947"/>
    </source>
</evidence>
<evidence type="ECO:0000256" key="9">
    <source>
        <dbReference type="ARBA" id="ARBA00048348"/>
    </source>
</evidence>
<dbReference type="Gene3D" id="3.10.200.10">
    <property type="entry name" value="Alpha carbonic anhydrase"/>
    <property type="match status" value="1"/>
</dbReference>
<sequence>MKKATTTIDWNYLEQHNWCFDTAMSQSPINIDETKAELMEDVGEIILDYSTTVDEIIDTGYAIQGNVTGKATINGRIFHLQQFHFHAHSEHTINNTHFPLELHFVHQAQSGKVAVIGILFMLGKENDVFNQIIEIMEEKSTDHFVDLEKLFPENHTFYHYLGSLTTPPLTENVEWYVMPDLIEISEKQLAQITKWYDHNHRTIQPLHNRHILKKEFDN</sequence>
<proteinExistence type="inferred from homology"/>
<dbReference type="InterPro" id="IPR041891">
    <property type="entry name" value="Alpha_CA_prokaryot-like"/>
</dbReference>
<name>A0A429ZX48_9ENTE</name>
<evidence type="ECO:0000256" key="8">
    <source>
        <dbReference type="ARBA" id="ARBA00023239"/>
    </source>
</evidence>
<dbReference type="SMART" id="SM01057">
    <property type="entry name" value="Carb_anhydrase"/>
    <property type="match status" value="1"/>
</dbReference>
<dbReference type="PANTHER" id="PTHR18952:SF265">
    <property type="entry name" value="CARBONIC ANHYDRASE"/>
    <property type="match status" value="1"/>
</dbReference>
<dbReference type="OrthoDB" id="5327615at2"/>
<evidence type="ECO:0000313" key="12">
    <source>
        <dbReference type="EMBL" id="RST98395.1"/>
    </source>
</evidence>
<comment type="function">
    <text evidence="2 10">Reversible hydration of carbon dioxide.</text>
</comment>
<evidence type="ECO:0000256" key="10">
    <source>
        <dbReference type="RuleBase" id="RU367011"/>
    </source>
</evidence>
<comment type="caution">
    <text evidence="12">The sequence shown here is derived from an EMBL/GenBank/DDBJ whole genome shotgun (WGS) entry which is preliminary data.</text>
</comment>
<keyword evidence="6 10" id="KW-0479">Metal-binding</keyword>
<comment type="similarity">
    <text evidence="3 10">Belongs to the alpha-carbonic anhydrase family.</text>
</comment>
<evidence type="ECO:0000256" key="6">
    <source>
        <dbReference type="ARBA" id="ARBA00022723"/>
    </source>
</evidence>
<dbReference type="GO" id="GO:0008270">
    <property type="term" value="F:zinc ion binding"/>
    <property type="evidence" value="ECO:0007669"/>
    <property type="project" value="UniProtKB-UniRule"/>
</dbReference>
<dbReference type="SUPFAM" id="SSF51069">
    <property type="entry name" value="Carbonic anhydrase"/>
    <property type="match status" value="1"/>
</dbReference>
<comment type="cofactor">
    <cofactor evidence="1 10">
        <name>Zn(2+)</name>
        <dbReference type="ChEBI" id="CHEBI:29105"/>
    </cofactor>
</comment>
<evidence type="ECO:0000259" key="11">
    <source>
        <dbReference type="PROSITE" id="PS51144"/>
    </source>
</evidence>
<gene>
    <name evidence="12" type="ORF">CBF37_07735</name>
</gene>
<dbReference type="InterPro" id="IPR036398">
    <property type="entry name" value="CA_dom_sf"/>
</dbReference>
<evidence type="ECO:0000256" key="3">
    <source>
        <dbReference type="ARBA" id="ARBA00010718"/>
    </source>
</evidence>
<dbReference type="PROSITE" id="PS00162">
    <property type="entry name" value="ALPHA_CA_1"/>
    <property type="match status" value="1"/>
</dbReference>
<dbReference type="CDD" id="cd03124">
    <property type="entry name" value="alpha_CA_prokaryotic_like"/>
    <property type="match status" value="1"/>
</dbReference>
<evidence type="ECO:0000256" key="4">
    <source>
        <dbReference type="ARBA" id="ARBA00012925"/>
    </source>
</evidence>
<feature type="domain" description="Alpha-carbonic anhydrase" evidence="11">
    <location>
        <begin position="8"/>
        <end position="215"/>
    </location>
</feature>
<evidence type="ECO:0000256" key="5">
    <source>
        <dbReference type="ARBA" id="ARBA00014628"/>
    </source>
</evidence>
<keyword evidence="7 10" id="KW-0862">Zinc</keyword>
<dbReference type="EC" id="4.2.1.1" evidence="4 10"/>
<protein>
    <recommendedName>
        <fullName evidence="5 10">Carbonic anhydrase</fullName>
        <ecNumber evidence="4 10">4.2.1.1</ecNumber>
    </recommendedName>
</protein>
<dbReference type="InterPro" id="IPR018338">
    <property type="entry name" value="Carbonic_anhydrase_a-class_CS"/>
</dbReference>
<dbReference type="PANTHER" id="PTHR18952">
    <property type="entry name" value="CARBONIC ANHYDRASE"/>
    <property type="match status" value="1"/>
</dbReference>
<reference evidence="12 13" key="1">
    <citation type="submission" date="2017-05" db="EMBL/GenBank/DDBJ databases">
        <title>Vagococcus spp. assemblies.</title>
        <authorList>
            <person name="Gulvik C.A."/>
        </authorList>
    </citation>
    <scope>NUCLEOTIDE SEQUENCE [LARGE SCALE GENOMIC DNA]</scope>
    <source>
        <strain evidence="12 13">SS1995</strain>
    </source>
</reference>
<dbReference type="PROSITE" id="PS51144">
    <property type="entry name" value="ALPHA_CA_2"/>
    <property type="match status" value="1"/>
</dbReference>
<dbReference type="Proteomes" id="UP000287857">
    <property type="component" value="Unassembled WGS sequence"/>
</dbReference>